<organism evidence="1 2">
    <name type="scientific">Pelobates cultripes</name>
    <name type="common">Western spadefoot toad</name>
    <dbReference type="NCBI Taxonomy" id="61616"/>
    <lineage>
        <taxon>Eukaryota</taxon>
        <taxon>Metazoa</taxon>
        <taxon>Chordata</taxon>
        <taxon>Craniata</taxon>
        <taxon>Vertebrata</taxon>
        <taxon>Euteleostomi</taxon>
        <taxon>Amphibia</taxon>
        <taxon>Batrachia</taxon>
        <taxon>Anura</taxon>
        <taxon>Pelobatoidea</taxon>
        <taxon>Pelobatidae</taxon>
        <taxon>Pelobates</taxon>
    </lineage>
</organism>
<accession>A0AAD1T4D3</accession>
<keyword evidence="2" id="KW-1185">Reference proteome</keyword>
<name>A0AAD1T4D3_PELCU</name>
<evidence type="ECO:0000313" key="2">
    <source>
        <dbReference type="Proteomes" id="UP001295444"/>
    </source>
</evidence>
<gene>
    <name evidence="1" type="ORF">PECUL_23A027972</name>
</gene>
<protein>
    <submittedName>
        <fullName evidence="1">Uncharacterized protein</fullName>
    </submittedName>
</protein>
<proteinExistence type="predicted"/>
<sequence>PHTRKRRIRPPYVKLVMTRCFLGKGSALRVLKQRQAMLNRTQMFSLTSVKQFQRVFDSLRGLRKDLDLLAQRNMLT</sequence>
<dbReference type="EMBL" id="OW240921">
    <property type="protein sequence ID" value="CAH2319019.1"/>
    <property type="molecule type" value="Genomic_DNA"/>
</dbReference>
<dbReference type="AlphaFoldDB" id="A0AAD1T4D3"/>
<feature type="non-terminal residue" evidence="1">
    <location>
        <position position="1"/>
    </location>
</feature>
<evidence type="ECO:0000313" key="1">
    <source>
        <dbReference type="EMBL" id="CAH2319019.1"/>
    </source>
</evidence>
<reference evidence="1" key="1">
    <citation type="submission" date="2022-03" db="EMBL/GenBank/DDBJ databases">
        <authorList>
            <person name="Alioto T."/>
            <person name="Alioto T."/>
            <person name="Gomez Garrido J."/>
        </authorList>
    </citation>
    <scope>NUCLEOTIDE SEQUENCE</scope>
</reference>
<dbReference type="Proteomes" id="UP001295444">
    <property type="component" value="Chromosome 10"/>
</dbReference>